<dbReference type="Proteomes" id="UP001165279">
    <property type="component" value="Unassembled WGS sequence"/>
</dbReference>
<organism evidence="6 7">
    <name type="scientific">Ruegeria alba</name>
    <dbReference type="NCBI Taxonomy" id="2916756"/>
    <lineage>
        <taxon>Bacteria</taxon>
        <taxon>Pseudomonadati</taxon>
        <taxon>Pseudomonadota</taxon>
        <taxon>Alphaproteobacteria</taxon>
        <taxon>Rhodobacterales</taxon>
        <taxon>Roseobacteraceae</taxon>
        <taxon>Ruegeria</taxon>
    </lineage>
</organism>
<dbReference type="PANTHER" id="PTHR11104:SF0">
    <property type="entry name" value="SPBETA PROPHAGE-DERIVED AMINOGLYCOSIDE N(3')-ACETYLTRANSFERASE-LIKE PROTEIN YOKD"/>
    <property type="match status" value="1"/>
</dbReference>
<dbReference type="SUPFAM" id="SSF110710">
    <property type="entry name" value="TTHA0583/YokD-like"/>
    <property type="match status" value="1"/>
</dbReference>
<dbReference type="EMBL" id="JAKOEM010000028">
    <property type="protein sequence ID" value="MCG6560523.1"/>
    <property type="molecule type" value="Genomic_DNA"/>
</dbReference>
<reference evidence="6" key="1">
    <citation type="submission" date="2022-02" db="EMBL/GenBank/DDBJ databases">
        <title>The genome sequence of Ruegeria sp. 1NDH52C.</title>
        <authorList>
            <person name="Du J."/>
        </authorList>
    </citation>
    <scope>NUCLEOTIDE SEQUENCE</scope>
    <source>
        <strain evidence="6">1NDH52C</strain>
    </source>
</reference>
<sequence length="267" mass="28746">MVAVFHTQTSLLHDLFSLGVHAGDGLFVHGSMTAVDATVGGARTIVESLLRAVGGTGLVGMPGFSSDAYFPAEIDKSRLTQDQISEIEDAVPGFDVAKSPTSGMGIIAETFRTWPGTQRSEHPAVSICLNGEKANDFLKEHSLAWATGEKTPLGKLRDRHAMKILLIGVGWNRCSALHTAESFAQHKRTKTRRFKNGGPNGTWIETPDVADDMNRLFPAIGEAFEKTGAVSFGKFGGAECKVCDFRSLVDFASDWIDCANKRSGDLS</sequence>
<evidence type="ECO:0000256" key="4">
    <source>
        <dbReference type="ARBA" id="ARBA00023315"/>
    </source>
</evidence>
<accession>A0ABS9P225</accession>
<comment type="similarity">
    <text evidence="1 5">Belongs to the antibiotic N-acetyltransferase family.</text>
</comment>
<dbReference type="InterPro" id="IPR028345">
    <property type="entry name" value="Antibiotic_NAT-like"/>
</dbReference>
<dbReference type="EC" id="2.3.1.-" evidence="5"/>
<dbReference type="Pfam" id="PF02522">
    <property type="entry name" value="Antibiotic_NAT"/>
    <property type="match status" value="1"/>
</dbReference>
<protein>
    <recommendedName>
        <fullName evidence="2 5">Aminoglycoside N(3)-acetyltransferase</fullName>
        <ecNumber evidence="5">2.3.1.-</ecNumber>
    </recommendedName>
</protein>
<evidence type="ECO:0000256" key="1">
    <source>
        <dbReference type="ARBA" id="ARBA00006383"/>
    </source>
</evidence>
<evidence type="ECO:0000313" key="6">
    <source>
        <dbReference type="EMBL" id="MCG6560523.1"/>
    </source>
</evidence>
<name>A0ABS9P225_9RHOB</name>
<dbReference type="RefSeq" id="WP_238906200.1">
    <property type="nucleotide sequence ID" value="NZ_JAKOEM010000028.1"/>
</dbReference>
<evidence type="ECO:0000256" key="2">
    <source>
        <dbReference type="ARBA" id="ARBA00012882"/>
    </source>
</evidence>
<dbReference type="InterPro" id="IPR003679">
    <property type="entry name" value="Amioglycoside_AcTrfase"/>
</dbReference>
<gene>
    <name evidence="6" type="ORF">MB818_20135</name>
</gene>
<evidence type="ECO:0000256" key="3">
    <source>
        <dbReference type="ARBA" id="ARBA00022679"/>
    </source>
</evidence>
<dbReference type="PANTHER" id="PTHR11104">
    <property type="entry name" value="AMINOGLYCOSIDE N3-ACETYLTRANSFERASE"/>
    <property type="match status" value="1"/>
</dbReference>
<evidence type="ECO:0000256" key="5">
    <source>
        <dbReference type="RuleBase" id="RU365031"/>
    </source>
</evidence>
<comment type="caution">
    <text evidence="6">The sequence shown here is derived from an EMBL/GenBank/DDBJ whole genome shotgun (WGS) entry which is preliminary data.</text>
</comment>
<comment type="catalytic activity">
    <reaction evidence="5">
        <text>a 2-deoxystreptamine antibiotic + acetyl-CoA = an N(3)-acetyl-2-deoxystreptamine antibiotic + CoA + H(+)</text>
        <dbReference type="Rhea" id="RHEA:12665"/>
        <dbReference type="ChEBI" id="CHEBI:15378"/>
        <dbReference type="ChEBI" id="CHEBI:57287"/>
        <dbReference type="ChEBI" id="CHEBI:57288"/>
        <dbReference type="ChEBI" id="CHEBI:57921"/>
        <dbReference type="ChEBI" id="CHEBI:77452"/>
        <dbReference type="EC" id="2.3.1.81"/>
    </reaction>
</comment>
<keyword evidence="4 5" id="KW-0012">Acyltransferase</keyword>
<keyword evidence="3 5" id="KW-0808">Transferase</keyword>
<evidence type="ECO:0000313" key="7">
    <source>
        <dbReference type="Proteomes" id="UP001165279"/>
    </source>
</evidence>
<keyword evidence="7" id="KW-1185">Reference proteome</keyword>
<proteinExistence type="inferred from homology"/>
<keyword evidence="5" id="KW-0046">Antibiotic resistance</keyword>